<dbReference type="PANTHER" id="PTHR46082">
    <property type="entry name" value="ATP/GTP-BINDING PROTEIN-RELATED"/>
    <property type="match status" value="1"/>
</dbReference>
<dbReference type="InParanoid" id="B8LYC8"/>
<evidence type="ECO:0008006" key="3">
    <source>
        <dbReference type="Google" id="ProtNLM"/>
    </source>
</evidence>
<dbReference type="GO" id="GO:0003824">
    <property type="term" value="F:catalytic activity"/>
    <property type="evidence" value="ECO:0007669"/>
    <property type="project" value="InterPro"/>
</dbReference>
<dbReference type="GO" id="GO:0009116">
    <property type="term" value="P:nucleoside metabolic process"/>
    <property type="evidence" value="ECO:0007669"/>
    <property type="project" value="InterPro"/>
</dbReference>
<dbReference type="RefSeq" id="XP_002340244.1">
    <property type="nucleotide sequence ID" value="XM_002340203.1"/>
</dbReference>
<dbReference type="eggNOG" id="ENOG502S0EY">
    <property type="taxonomic scope" value="Eukaryota"/>
</dbReference>
<reference evidence="2" key="1">
    <citation type="journal article" date="2015" name="Genome Announc.">
        <title>Genome sequence of the AIDS-associated pathogen Penicillium marneffei (ATCC18224) and its near taxonomic relative Talaromyces stipitatus (ATCC10500).</title>
        <authorList>
            <person name="Nierman W.C."/>
            <person name="Fedorova-Abrams N.D."/>
            <person name="Andrianopoulos A."/>
        </authorList>
    </citation>
    <scope>NUCLEOTIDE SEQUENCE [LARGE SCALE GENOMIC DNA]</scope>
    <source>
        <strain evidence="2">ATCC 10500 / CBS 375.48 / QM 6759 / NRRL 1006</strain>
    </source>
</reference>
<proteinExistence type="predicted"/>
<keyword evidence="2" id="KW-1185">Reference proteome</keyword>
<dbReference type="AlphaFoldDB" id="B8LYC8"/>
<dbReference type="GeneID" id="8105995"/>
<protein>
    <recommendedName>
        <fullName evidence="3">Nucleoside phosphorylase domain-containing protein</fullName>
    </recommendedName>
</protein>
<dbReference type="OrthoDB" id="20872at2759"/>
<dbReference type="STRING" id="441959.B8LYC8"/>
<dbReference type="InterPro" id="IPR035994">
    <property type="entry name" value="Nucleoside_phosphorylase_sf"/>
</dbReference>
<dbReference type="Gene3D" id="3.40.50.1580">
    <property type="entry name" value="Nucleoside phosphorylase domain"/>
    <property type="match status" value="2"/>
</dbReference>
<accession>B8LYC8</accession>
<dbReference type="VEuPathDB" id="FungiDB:TSTA_063380"/>
<dbReference type="EMBL" id="EQ962652">
    <property type="protein sequence ID" value="EED22857.1"/>
    <property type="molecule type" value="Genomic_DNA"/>
</dbReference>
<organism evidence="1 2">
    <name type="scientific">Talaromyces stipitatus (strain ATCC 10500 / CBS 375.48 / QM 6759 / NRRL 1006)</name>
    <name type="common">Penicillium stipitatum</name>
    <dbReference type="NCBI Taxonomy" id="441959"/>
    <lineage>
        <taxon>Eukaryota</taxon>
        <taxon>Fungi</taxon>
        <taxon>Dikarya</taxon>
        <taxon>Ascomycota</taxon>
        <taxon>Pezizomycotina</taxon>
        <taxon>Eurotiomycetes</taxon>
        <taxon>Eurotiomycetidae</taxon>
        <taxon>Eurotiales</taxon>
        <taxon>Trichocomaceae</taxon>
        <taxon>Talaromyces</taxon>
        <taxon>Talaromyces sect. Talaromyces</taxon>
    </lineage>
</organism>
<dbReference type="PANTHER" id="PTHR46082:SF6">
    <property type="entry name" value="AAA+ ATPASE DOMAIN-CONTAINING PROTEIN-RELATED"/>
    <property type="match status" value="1"/>
</dbReference>
<dbReference type="PhylomeDB" id="B8LYC8"/>
<sequence length="385" mass="43329">MSLLASSGIVIVIPNIDDSKAIGHASIKILSIRLSVGPWFNENIADPFELFSWEANLYPLVDTAEVSQEQFTAAILRALPLEIDAFSSLFDEFWDKSIDLIRKAPNDFNAYTIGRMHKHMVVLVPARSVCYKPAVNFSKHKAGFGGRNMWWCSLLRRKTRNYHWRCCHKRRDRSKSTSGFSSEEIHAGTLGRPNVAIRSLLQKIKTKLIQERLAKKMANNLQNIHNNLGCDSAQYPEIDQDELFIPTTLISTILRAFAPRVINFRAPLIQCMKTSLIYLGATRIPSSQMIYIALFGSGDRVMKSGLDRDEIATRDKVMAFEMEGARVWDILPCIVIKGVCDYADSHKNEVWQHCADATGAACMRAVLDEWPIGLCGNCSQLLASF</sequence>
<name>B8LYC8_TALSN</name>
<gene>
    <name evidence="1" type="ORF">TSTA_063380</name>
</gene>
<evidence type="ECO:0000313" key="1">
    <source>
        <dbReference type="EMBL" id="EED22857.1"/>
    </source>
</evidence>
<dbReference type="HOGENOM" id="CLU_000288_34_22_1"/>
<dbReference type="Proteomes" id="UP000001745">
    <property type="component" value="Unassembled WGS sequence"/>
</dbReference>
<evidence type="ECO:0000313" key="2">
    <source>
        <dbReference type="Proteomes" id="UP000001745"/>
    </source>
</evidence>
<dbReference type="SUPFAM" id="SSF53167">
    <property type="entry name" value="Purine and uridine phosphorylases"/>
    <property type="match status" value="1"/>
</dbReference>
<dbReference type="InterPro" id="IPR053137">
    <property type="entry name" value="NLR-like"/>
</dbReference>